<feature type="region of interest" description="Disordered" evidence="6">
    <location>
        <begin position="1"/>
        <end position="21"/>
    </location>
</feature>
<dbReference type="GO" id="GO:0005524">
    <property type="term" value="F:ATP binding"/>
    <property type="evidence" value="ECO:0007669"/>
    <property type="project" value="UniProtKB-KW"/>
</dbReference>
<reference evidence="8" key="1">
    <citation type="submission" date="2023-06" db="EMBL/GenBank/DDBJ databases">
        <title>Survivors Of The Sea: Transcriptome response of Skeletonema marinoi to long-term dormancy.</title>
        <authorList>
            <person name="Pinder M.I.M."/>
            <person name="Kourtchenko O."/>
            <person name="Robertson E.K."/>
            <person name="Larsson T."/>
            <person name="Maumus F."/>
            <person name="Osuna-Cruz C.M."/>
            <person name="Vancaester E."/>
            <person name="Stenow R."/>
            <person name="Vandepoele K."/>
            <person name="Ploug H."/>
            <person name="Bruchert V."/>
            <person name="Godhe A."/>
            <person name="Topel M."/>
        </authorList>
    </citation>
    <scope>NUCLEOTIDE SEQUENCE</scope>
    <source>
        <strain evidence="8">R05AC</strain>
    </source>
</reference>
<feature type="compositionally biased region" description="Polar residues" evidence="6">
    <location>
        <begin position="638"/>
        <end position="650"/>
    </location>
</feature>
<dbReference type="PANTHER" id="PTHR45800:SF11">
    <property type="entry name" value="PHOSPHATIDYLINOSITOL 3-KINASE-RELATED PROTEIN KINASE"/>
    <property type="match status" value="1"/>
</dbReference>
<dbReference type="CDD" id="cd17039">
    <property type="entry name" value="Ubl_ubiquitin_like"/>
    <property type="match status" value="1"/>
</dbReference>
<keyword evidence="9" id="KW-1185">Reference proteome</keyword>
<dbReference type="Pfam" id="PF00454">
    <property type="entry name" value="PI3_PI4_kinase"/>
    <property type="match status" value="1"/>
</dbReference>
<keyword evidence="4" id="KW-0418">Kinase</keyword>
<sequence length="903" mass="98041">MSHHTQLMTRGLGGGGGRPREDSIWSNCSSDSWLRTAADTTHVINSTISTTQHNANASAPSPNTTTRSNNFDLKLFIKDVHDKHGRKRPLSVKPWASIKDVKDLLANHLHVPPSSQRLYFGPLLTSARELPNHRTLMDAGIYRNGETLLLEITRGNNVMLGGSSSGLSSSVQDSHSISSLRTKANDVCVSSSLLDLTPKSLQRLVQQARRGLALGFKPALAPDGSGGSYFLCDARKKRVGVFKPADEEPFSENNPRGYVPHDSSNEGSGGGGGGGGVDDDAPTESLRQGIRPGELCLREVAAFILDHDGFSDVPMTTLAEAQHPALHVNGANWTLSEGGASVGVHSISSPLSSTNLMASASTGGTGISSSGDLVKKVGSFQEYVYSECSMDDLSPSKISVEEVHKIAILDIRIMNADRNVANIMCQRIPEDPDHFRLIPIDHGYSLRSVCDVAWFDWCWLDWPQTKVPLGKKARDYVLNLDIDEDVRLLKERLGMGDDVLDYYRVSCMILKSGVKAGLTLYEIASGILCRTDPSGEIPSKLETLTSVAGELATSAVHNGRFHHATASLALEEQLSTTKKAVERRSSVFPSPYSKPRPVVRSASSSVFSQVPSMGGESAFTDELFRGSSNLSGEDLSTPFDSRASSMNTNPPEVVQSSQSDDNSFDSASCSFASGPDDVEADEWAADMIAIADQNMDIKENGLFGRNRSTSESSSSSSESNSSSNSSKSPVGFWTVRPGSSFDDRSTDEDDDSICWAPALSHNPITSSKDTNLLSPHAFSSSNLVKFVEETKTSSPEEDSNNADDEFGPITPPTQVTSFSAFKPLQKTMYRSHSYAAFSSYPTGDFDRRPTMFQSTLCQSTNVRARGSLSSTQEKDLFRTYFMKFVDLLIVRETERLIHNRADE</sequence>
<evidence type="ECO:0000256" key="1">
    <source>
        <dbReference type="ARBA" id="ARBA00008941"/>
    </source>
</evidence>
<dbReference type="Gene3D" id="3.10.20.90">
    <property type="entry name" value="Phosphatidylinositol 3-kinase Catalytic Subunit, Chain A, domain 1"/>
    <property type="match status" value="1"/>
</dbReference>
<feature type="region of interest" description="Disordered" evidence="6">
    <location>
        <begin position="788"/>
        <end position="812"/>
    </location>
</feature>
<feature type="compositionally biased region" description="Low complexity" evidence="6">
    <location>
        <begin position="656"/>
        <end position="668"/>
    </location>
</feature>
<gene>
    <name evidence="8" type="ORF">QTG54_016050</name>
</gene>
<evidence type="ECO:0000256" key="5">
    <source>
        <dbReference type="ARBA" id="ARBA00022840"/>
    </source>
</evidence>
<feature type="region of interest" description="Disordered" evidence="6">
    <location>
        <begin position="701"/>
        <end position="750"/>
    </location>
</feature>
<dbReference type="GO" id="GO:0004430">
    <property type="term" value="F:1-phosphatidylinositol 4-kinase activity"/>
    <property type="evidence" value="ECO:0007669"/>
    <property type="project" value="UniProtKB-EC"/>
</dbReference>
<dbReference type="PROSITE" id="PS50053">
    <property type="entry name" value="UBIQUITIN_2"/>
    <property type="match status" value="1"/>
</dbReference>
<feature type="domain" description="Ubiquitin-like" evidence="7">
    <location>
        <begin position="73"/>
        <end position="156"/>
    </location>
</feature>
<proteinExistence type="inferred from homology"/>
<dbReference type="EMBL" id="JATAAI010000051">
    <property type="protein sequence ID" value="KAK1733333.1"/>
    <property type="molecule type" value="Genomic_DNA"/>
</dbReference>
<dbReference type="InterPro" id="IPR044571">
    <property type="entry name" value="P4KG1-8"/>
</dbReference>
<keyword evidence="2 8" id="KW-0808">Transferase</keyword>
<organism evidence="8 9">
    <name type="scientific">Skeletonema marinoi</name>
    <dbReference type="NCBI Taxonomy" id="267567"/>
    <lineage>
        <taxon>Eukaryota</taxon>
        <taxon>Sar</taxon>
        <taxon>Stramenopiles</taxon>
        <taxon>Ochrophyta</taxon>
        <taxon>Bacillariophyta</taxon>
        <taxon>Coscinodiscophyceae</taxon>
        <taxon>Thalassiosirophycidae</taxon>
        <taxon>Thalassiosirales</taxon>
        <taxon>Skeletonemataceae</taxon>
        <taxon>Skeletonema</taxon>
        <taxon>Skeletonema marinoi-dohrnii complex</taxon>
    </lineage>
</organism>
<evidence type="ECO:0000259" key="7">
    <source>
        <dbReference type="PROSITE" id="PS50053"/>
    </source>
</evidence>
<dbReference type="InterPro" id="IPR000403">
    <property type="entry name" value="PI3/4_kinase_cat_dom"/>
</dbReference>
<dbReference type="Proteomes" id="UP001224775">
    <property type="component" value="Unassembled WGS sequence"/>
</dbReference>
<feature type="compositionally biased region" description="Gly residues" evidence="6">
    <location>
        <begin position="267"/>
        <end position="276"/>
    </location>
</feature>
<dbReference type="SMART" id="SM00213">
    <property type="entry name" value="UBQ"/>
    <property type="match status" value="1"/>
</dbReference>
<evidence type="ECO:0000256" key="3">
    <source>
        <dbReference type="ARBA" id="ARBA00022741"/>
    </source>
</evidence>
<accession>A0AAD9D557</accession>
<dbReference type="SUPFAM" id="SSF54236">
    <property type="entry name" value="Ubiquitin-like"/>
    <property type="match status" value="1"/>
</dbReference>
<dbReference type="EC" id="2.7.1.67" evidence="8"/>
<dbReference type="PANTHER" id="PTHR45800">
    <property type="entry name" value="PHOSPHATIDYLINOSITOL 4-KINASE GAMMA"/>
    <property type="match status" value="1"/>
</dbReference>
<comment type="caution">
    <text evidence="8">The sequence shown here is derived from an EMBL/GenBank/DDBJ whole genome shotgun (WGS) entry which is preliminary data.</text>
</comment>
<keyword evidence="5" id="KW-0067">ATP-binding</keyword>
<name>A0AAD9D557_9STRA</name>
<keyword evidence="3" id="KW-0547">Nucleotide-binding</keyword>
<protein>
    <submittedName>
        <fullName evidence="8">Phosphatidylinositol 4-kinase gamma</fullName>
        <ecNumber evidence="8">2.7.1.67</ecNumber>
    </submittedName>
</protein>
<evidence type="ECO:0000256" key="6">
    <source>
        <dbReference type="SAM" id="MobiDB-lite"/>
    </source>
</evidence>
<feature type="region of interest" description="Disordered" evidence="6">
    <location>
        <begin position="630"/>
        <end position="671"/>
    </location>
</feature>
<evidence type="ECO:0000256" key="4">
    <source>
        <dbReference type="ARBA" id="ARBA00022777"/>
    </source>
</evidence>
<evidence type="ECO:0000313" key="9">
    <source>
        <dbReference type="Proteomes" id="UP001224775"/>
    </source>
</evidence>
<feature type="region of interest" description="Disordered" evidence="6">
    <location>
        <begin position="48"/>
        <end position="67"/>
    </location>
</feature>
<dbReference type="InterPro" id="IPR000626">
    <property type="entry name" value="Ubiquitin-like_dom"/>
</dbReference>
<feature type="region of interest" description="Disordered" evidence="6">
    <location>
        <begin position="243"/>
        <end position="287"/>
    </location>
</feature>
<comment type="similarity">
    <text evidence="1">Belongs to the PI3/PI4-kinase family. Type II PI4K subfamily.</text>
</comment>
<evidence type="ECO:0000313" key="8">
    <source>
        <dbReference type="EMBL" id="KAK1733333.1"/>
    </source>
</evidence>
<dbReference type="AlphaFoldDB" id="A0AAD9D557"/>
<feature type="compositionally biased region" description="Acidic residues" evidence="6">
    <location>
        <begin position="795"/>
        <end position="806"/>
    </location>
</feature>
<evidence type="ECO:0000256" key="2">
    <source>
        <dbReference type="ARBA" id="ARBA00022679"/>
    </source>
</evidence>
<dbReference type="InterPro" id="IPR029071">
    <property type="entry name" value="Ubiquitin-like_domsf"/>
</dbReference>
<feature type="compositionally biased region" description="Low complexity" evidence="6">
    <location>
        <begin position="709"/>
        <end position="728"/>
    </location>
</feature>